<comment type="caution">
    <text evidence="1">The sequence shown here is derived from an EMBL/GenBank/DDBJ whole genome shotgun (WGS) entry which is preliminary data.</text>
</comment>
<keyword evidence="2" id="KW-1185">Reference proteome</keyword>
<accession>A0ABN8Q011</accession>
<dbReference type="Proteomes" id="UP001159427">
    <property type="component" value="Unassembled WGS sequence"/>
</dbReference>
<protein>
    <submittedName>
        <fullName evidence="1">Uncharacterized protein</fullName>
    </submittedName>
</protein>
<proteinExistence type="predicted"/>
<gene>
    <name evidence="1" type="ORF">PEVE_00001392</name>
</gene>
<evidence type="ECO:0000313" key="2">
    <source>
        <dbReference type="Proteomes" id="UP001159427"/>
    </source>
</evidence>
<sequence>MAASRGDLPSRCLSLLEEVKDLIETHNSEQSGSENSSKIAQKNGFTKRRAAAKIFPSKGSFVNVKEKLESIYSKLKDGSGFELLSSKLALINTLAGGYSLPFLRDAVARHWPISGHSKWTWTRQWLKVLSSVSSYVFRTAATNKIS</sequence>
<dbReference type="EMBL" id="CALNXI010001076">
    <property type="protein sequence ID" value="CAH3154436.1"/>
    <property type="molecule type" value="Genomic_DNA"/>
</dbReference>
<reference evidence="1 2" key="1">
    <citation type="submission" date="2022-05" db="EMBL/GenBank/DDBJ databases">
        <authorList>
            <consortium name="Genoscope - CEA"/>
            <person name="William W."/>
        </authorList>
    </citation>
    <scope>NUCLEOTIDE SEQUENCE [LARGE SCALE GENOMIC DNA]</scope>
</reference>
<name>A0ABN8Q011_9CNID</name>
<evidence type="ECO:0000313" key="1">
    <source>
        <dbReference type="EMBL" id="CAH3154436.1"/>
    </source>
</evidence>
<organism evidence="1 2">
    <name type="scientific">Porites evermanni</name>
    <dbReference type="NCBI Taxonomy" id="104178"/>
    <lineage>
        <taxon>Eukaryota</taxon>
        <taxon>Metazoa</taxon>
        <taxon>Cnidaria</taxon>
        <taxon>Anthozoa</taxon>
        <taxon>Hexacorallia</taxon>
        <taxon>Scleractinia</taxon>
        <taxon>Fungiina</taxon>
        <taxon>Poritidae</taxon>
        <taxon>Porites</taxon>
    </lineage>
</organism>